<dbReference type="EMBL" id="RAPN01000005">
    <property type="protein sequence ID" value="RKD86135.1"/>
    <property type="molecule type" value="Genomic_DNA"/>
</dbReference>
<evidence type="ECO:0000256" key="1">
    <source>
        <dbReference type="SAM" id="SignalP"/>
    </source>
</evidence>
<dbReference type="Pfam" id="PF09968">
    <property type="entry name" value="DUF2202"/>
    <property type="match status" value="1"/>
</dbReference>
<accession>A0A419VVH8</accession>
<dbReference type="InterPro" id="IPR009078">
    <property type="entry name" value="Ferritin-like_SF"/>
</dbReference>
<feature type="domain" description="DUF2202" evidence="2">
    <location>
        <begin position="50"/>
        <end position="209"/>
    </location>
</feature>
<dbReference type="SUPFAM" id="SSF47240">
    <property type="entry name" value="Ferritin-like"/>
    <property type="match status" value="1"/>
</dbReference>
<evidence type="ECO:0000259" key="2">
    <source>
        <dbReference type="Pfam" id="PF09968"/>
    </source>
</evidence>
<reference evidence="3 4" key="1">
    <citation type="submission" date="2018-09" db="EMBL/GenBank/DDBJ databases">
        <title>Genomic Encyclopedia of Archaeal and Bacterial Type Strains, Phase II (KMG-II): from individual species to whole genera.</title>
        <authorList>
            <person name="Goeker M."/>
        </authorList>
    </citation>
    <scope>NUCLEOTIDE SEQUENCE [LARGE SCALE GENOMIC DNA]</scope>
    <source>
        <strain evidence="3 4">DSM 27148</strain>
    </source>
</reference>
<dbReference type="RefSeq" id="WP_120275481.1">
    <property type="nucleotide sequence ID" value="NZ_RAPN01000005.1"/>
</dbReference>
<dbReference type="Proteomes" id="UP000283387">
    <property type="component" value="Unassembled WGS sequence"/>
</dbReference>
<sequence>MKTNPLLKLMTLVAMLVTIVSCSESSLSEAEPTDFDTPLTKSALTEIQTENLVFVFEEEKMARDVYYYLNEKWNLTVFANIIDSEQNHKDAMEKLLISYEIDYPDNDTYGEFSIDEIRQLYIALTTSGESSILAALEVGMTIEDFDIEDLQARSEEFEDADVVKVLGNLTEGSMNHLRAFYSNLKNLDETYTYSPQFISQELFDAIIASTDSRGHYGSK</sequence>
<dbReference type="PROSITE" id="PS51257">
    <property type="entry name" value="PROKAR_LIPOPROTEIN"/>
    <property type="match status" value="1"/>
</dbReference>
<proteinExistence type="predicted"/>
<gene>
    <name evidence="3" type="ORF">BC643_4452</name>
</gene>
<evidence type="ECO:0000313" key="3">
    <source>
        <dbReference type="EMBL" id="RKD86135.1"/>
    </source>
</evidence>
<keyword evidence="1" id="KW-0732">Signal</keyword>
<feature type="chain" id="PRO_5019021437" description="DUF2202 domain-containing protein" evidence="1">
    <location>
        <begin position="31"/>
        <end position="219"/>
    </location>
</feature>
<dbReference type="Gene3D" id="1.20.1260.10">
    <property type="match status" value="1"/>
</dbReference>
<dbReference type="CDD" id="cd01048">
    <property type="entry name" value="Ferritin_like_AB2"/>
    <property type="match status" value="1"/>
</dbReference>
<dbReference type="InterPro" id="IPR012347">
    <property type="entry name" value="Ferritin-like"/>
</dbReference>
<protein>
    <recommendedName>
        <fullName evidence="2">DUF2202 domain-containing protein</fullName>
    </recommendedName>
</protein>
<dbReference type="OrthoDB" id="9801086at2"/>
<organism evidence="3 4">
    <name type="scientific">Mangrovibacterium diazotrophicum</name>
    <dbReference type="NCBI Taxonomy" id="1261403"/>
    <lineage>
        <taxon>Bacteria</taxon>
        <taxon>Pseudomonadati</taxon>
        <taxon>Bacteroidota</taxon>
        <taxon>Bacteroidia</taxon>
        <taxon>Marinilabiliales</taxon>
        <taxon>Prolixibacteraceae</taxon>
        <taxon>Mangrovibacterium</taxon>
    </lineage>
</organism>
<evidence type="ECO:0000313" key="4">
    <source>
        <dbReference type="Proteomes" id="UP000283387"/>
    </source>
</evidence>
<comment type="caution">
    <text evidence="3">The sequence shown here is derived from an EMBL/GenBank/DDBJ whole genome shotgun (WGS) entry which is preliminary data.</text>
</comment>
<name>A0A419VVH8_9BACT</name>
<dbReference type="AlphaFoldDB" id="A0A419VVH8"/>
<dbReference type="InterPro" id="IPR019243">
    <property type="entry name" value="DUF2202"/>
</dbReference>
<keyword evidence="4" id="KW-1185">Reference proteome</keyword>
<feature type="signal peptide" evidence="1">
    <location>
        <begin position="1"/>
        <end position="30"/>
    </location>
</feature>